<keyword evidence="5" id="KW-1185">Reference proteome</keyword>
<accession>A0A2A3JYP2</accession>
<evidence type="ECO:0000313" key="3">
    <source>
        <dbReference type="EMBL" id="MCT4370803.1"/>
    </source>
</evidence>
<dbReference type="EMBL" id="NTHN02000017">
    <property type="protein sequence ID" value="MCT4370803.1"/>
    <property type="molecule type" value="Genomic_DNA"/>
</dbReference>
<dbReference type="Pfam" id="PF13378">
    <property type="entry name" value="MR_MLE_C"/>
    <property type="match status" value="1"/>
</dbReference>
<dbReference type="InterPro" id="IPR013342">
    <property type="entry name" value="Mandelate_racemase_C"/>
</dbReference>
<evidence type="ECO:0000313" key="5">
    <source>
        <dbReference type="Proteomes" id="UP000217448"/>
    </source>
</evidence>
<dbReference type="AlphaFoldDB" id="A0A2A3JYP2"/>
<evidence type="ECO:0000313" key="4">
    <source>
        <dbReference type="EMBL" id="PBD20281.1"/>
    </source>
</evidence>
<evidence type="ECO:0000256" key="1">
    <source>
        <dbReference type="ARBA" id="ARBA00023239"/>
    </source>
</evidence>
<dbReference type="NCBIfam" id="NF010624">
    <property type="entry name" value="PRK14017.1"/>
    <property type="match status" value="1"/>
</dbReference>
<dbReference type="GO" id="GO:0000287">
    <property type="term" value="F:magnesium ion binding"/>
    <property type="evidence" value="ECO:0007669"/>
    <property type="project" value="UniProtKB-ARBA"/>
</dbReference>
<reference evidence="5" key="2">
    <citation type="submission" date="2023-07" db="EMBL/GenBank/DDBJ databases">
        <title>Yangia mangrovi SAOS 153D genome.</title>
        <authorList>
            <person name="Verma A."/>
            <person name="Pal Y."/>
            <person name="Sundharam S."/>
            <person name="Bisht B."/>
            <person name="Srinivasan K."/>
        </authorList>
    </citation>
    <scope>NUCLEOTIDE SEQUENCE [LARGE SCALE GENOMIC DNA]</scope>
    <source>
        <strain evidence="5">SAOS 153D</strain>
    </source>
</reference>
<dbReference type="SUPFAM" id="SSF51604">
    <property type="entry name" value="Enolase C-terminal domain-like"/>
    <property type="match status" value="1"/>
</dbReference>
<dbReference type="InterPro" id="IPR029065">
    <property type="entry name" value="Enolase_C-like"/>
</dbReference>
<dbReference type="OrthoDB" id="9802699at2"/>
<dbReference type="RefSeq" id="WP_095881250.1">
    <property type="nucleotide sequence ID" value="NZ_NTHN02000017.1"/>
</dbReference>
<reference evidence="4" key="1">
    <citation type="submission" date="2017-09" db="EMBL/GenBank/DDBJ databases">
        <title>Yangia sp. SAOS 153D whole genome sequencing.</title>
        <authorList>
            <person name="Verma A."/>
            <person name="Krishnamurthi S."/>
        </authorList>
    </citation>
    <scope>NUCLEOTIDE SEQUENCE [LARGE SCALE GENOMIC DNA]</scope>
    <source>
        <strain evidence="4">SAOS 153D</strain>
    </source>
</reference>
<name>A0A2A3JYP2_9RHOB</name>
<protein>
    <submittedName>
        <fullName evidence="4">Galactonate dehydratase</fullName>
        <ecNumber evidence="3">4.2.1.6</ecNumber>
    </submittedName>
</protein>
<dbReference type="PANTHER" id="PTHR48080">
    <property type="entry name" value="D-GALACTONATE DEHYDRATASE-RELATED"/>
    <property type="match status" value="1"/>
</dbReference>
<dbReference type="EMBL" id="NTHN01000061">
    <property type="protein sequence ID" value="PBD20281.1"/>
    <property type="molecule type" value="Genomic_DNA"/>
</dbReference>
<organism evidence="4">
    <name type="scientific">Alloyangia mangrovi</name>
    <dbReference type="NCBI Taxonomy" id="1779329"/>
    <lineage>
        <taxon>Bacteria</taxon>
        <taxon>Pseudomonadati</taxon>
        <taxon>Pseudomonadota</taxon>
        <taxon>Alphaproteobacteria</taxon>
        <taxon>Rhodobacterales</taxon>
        <taxon>Roseobacteraceae</taxon>
        <taxon>Alloyangia</taxon>
    </lineage>
</organism>
<dbReference type="SFLD" id="SFLDS00001">
    <property type="entry name" value="Enolase"/>
    <property type="match status" value="1"/>
</dbReference>
<dbReference type="SMART" id="SM00922">
    <property type="entry name" value="MR_MLE"/>
    <property type="match status" value="1"/>
</dbReference>
<proteinExistence type="predicted"/>
<sequence>MHITKISAVVCNAEMRNWVFVRVETDVPGLIGWGEATLEWKTRAVVGAIEDIQPLLVGQDPRDIEQCYQIMTRHSFWRMGVIGMSAISGIEIALWDILGKSLDTPVWRLLGGQVRDHLRTYTHLGMGNMSSVYETGADELAERGRAVVQAGYSAVKVVSIPYTHYIAPNRAIDQVGESMDALRSAVGPDIDIMVDFHGRPASASLAREFLKVLEPSRILFAEEPVPPENLDALAELTRTSPITIAAGERIVGRAGFDAALKAGAFHIAQPDIVHAGGLWETKKIAAMCETAGIGVAPHNPLGPIAGIAALHFGISTPNHIIQEEMVGAVPWYDSVVEWPIDKIPGRWDRPDKPGLGLEVNEKEIADHPFRQEVLHTRNAVLADGTVVDW</sequence>
<dbReference type="EC" id="4.2.1.6" evidence="3"/>
<dbReference type="PROSITE" id="PS00908">
    <property type="entry name" value="MR_MLE_1"/>
    <property type="match status" value="1"/>
</dbReference>
<dbReference type="Pfam" id="PF02746">
    <property type="entry name" value="MR_MLE_N"/>
    <property type="match status" value="1"/>
</dbReference>
<reference evidence="3" key="3">
    <citation type="submission" date="2024-05" db="EMBL/GenBank/DDBJ databases">
        <title>Yangia mangrovi SAOS 153D genome.</title>
        <authorList>
            <person name="Verma A."/>
            <person name="Pal Y."/>
            <person name="Sundharam S."/>
            <person name="Bisht B."/>
            <person name="Srinivasan K."/>
        </authorList>
    </citation>
    <scope>NUCLEOTIDE SEQUENCE</scope>
    <source>
        <strain evidence="3">SAOS 153D</strain>
    </source>
</reference>
<dbReference type="InterPro" id="IPR013341">
    <property type="entry name" value="Mandelate_racemase_N_dom"/>
</dbReference>
<dbReference type="SFLD" id="SFLDG00179">
    <property type="entry name" value="mandelate_racemase"/>
    <property type="match status" value="1"/>
</dbReference>
<dbReference type="PANTHER" id="PTHR48080:SF2">
    <property type="entry name" value="D-GALACTONATE DEHYDRATASE"/>
    <property type="match status" value="1"/>
</dbReference>
<dbReference type="GO" id="GO:0009063">
    <property type="term" value="P:amino acid catabolic process"/>
    <property type="evidence" value="ECO:0007669"/>
    <property type="project" value="InterPro"/>
</dbReference>
<dbReference type="Gene3D" id="3.30.390.10">
    <property type="entry name" value="Enolase-like, N-terminal domain"/>
    <property type="match status" value="1"/>
</dbReference>
<keyword evidence="1 3" id="KW-0456">Lyase</keyword>
<gene>
    <name evidence="3" type="primary">dgoD</name>
    <name evidence="3" type="ORF">CLG85_010930</name>
    <name evidence="4" type="ORF">CLG85_04930</name>
</gene>
<dbReference type="SUPFAM" id="SSF54826">
    <property type="entry name" value="Enolase N-terminal domain-like"/>
    <property type="match status" value="1"/>
</dbReference>
<dbReference type="Gene3D" id="3.20.20.120">
    <property type="entry name" value="Enolase-like C-terminal domain"/>
    <property type="match status" value="1"/>
</dbReference>
<dbReference type="Proteomes" id="UP000217448">
    <property type="component" value="Unassembled WGS sequence"/>
</dbReference>
<dbReference type="InterPro" id="IPR029017">
    <property type="entry name" value="Enolase-like_N"/>
</dbReference>
<dbReference type="InterPro" id="IPR036849">
    <property type="entry name" value="Enolase-like_C_sf"/>
</dbReference>
<comment type="caution">
    <text evidence="4">The sequence shown here is derived from an EMBL/GenBank/DDBJ whole genome shotgun (WGS) entry which is preliminary data.</text>
</comment>
<dbReference type="InterPro" id="IPR018110">
    <property type="entry name" value="Mandel_Rmase/mucon_lact_enz_CS"/>
</dbReference>
<evidence type="ECO:0000259" key="2">
    <source>
        <dbReference type="SMART" id="SM00922"/>
    </source>
</evidence>
<dbReference type="InterPro" id="IPR034593">
    <property type="entry name" value="DgoD-like"/>
</dbReference>
<feature type="domain" description="Mandelate racemase/muconate lactonizing enzyme C-terminal" evidence="2">
    <location>
        <begin position="137"/>
        <end position="243"/>
    </location>
</feature>
<dbReference type="GO" id="GO:0008869">
    <property type="term" value="F:galactonate dehydratase activity"/>
    <property type="evidence" value="ECO:0007669"/>
    <property type="project" value="UniProtKB-EC"/>
</dbReference>